<dbReference type="EMBL" id="VSSQ01027125">
    <property type="protein sequence ID" value="MPM76196.1"/>
    <property type="molecule type" value="Genomic_DNA"/>
</dbReference>
<protein>
    <submittedName>
        <fullName evidence="1">Uncharacterized protein</fullName>
    </submittedName>
</protein>
<dbReference type="AlphaFoldDB" id="A0A645CGW7"/>
<reference evidence="1" key="1">
    <citation type="submission" date="2019-08" db="EMBL/GenBank/DDBJ databases">
        <authorList>
            <person name="Kucharzyk K."/>
            <person name="Murdoch R.W."/>
            <person name="Higgins S."/>
            <person name="Loffler F."/>
        </authorList>
    </citation>
    <scope>NUCLEOTIDE SEQUENCE</scope>
</reference>
<comment type="caution">
    <text evidence="1">The sequence shown here is derived from an EMBL/GenBank/DDBJ whole genome shotgun (WGS) entry which is preliminary data.</text>
</comment>
<organism evidence="1">
    <name type="scientific">bioreactor metagenome</name>
    <dbReference type="NCBI Taxonomy" id="1076179"/>
    <lineage>
        <taxon>unclassified sequences</taxon>
        <taxon>metagenomes</taxon>
        <taxon>ecological metagenomes</taxon>
    </lineage>
</organism>
<accession>A0A645CGW7</accession>
<name>A0A645CGW7_9ZZZZ</name>
<proteinExistence type="predicted"/>
<sequence>MNKVRVPGETVQDVLHGADVIVGLIVGRTVRNFHRALGHGRAAEAAGLMEKGGGIVGAHVVAGLVPHQNLGFHHGALALTPIVNVGDHVLILEGALDGVDGPVHDQLVVHIQKRDGGLDQLVGQHGGGKRHPLIRTHIYGSPVRNDAVAGDCLDVLFVGVDQVLPLGAHGQRVKRQVTPVIFHIPGLHFPAYQYLSQINSFHRTSPFLFAPARPEKGRIGGRRRWLCVLFNKQ</sequence>
<evidence type="ECO:0000313" key="1">
    <source>
        <dbReference type="EMBL" id="MPM76196.1"/>
    </source>
</evidence>
<gene>
    <name evidence="1" type="ORF">SDC9_123193</name>
</gene>